<evidence type="ECO:0000256" key="6">
    <source>
        <dbReference type="ARBA" id="ARBA00022729"/>
    </source>
</evidence>
<feature type="chain" id="PRO_5016722713" evidence="12">
    <location>
        <begin position="27"/>
        <end position="686"/>
    </location>
</feature>
<dbReference type="InterPro" id="IPR001775">
    <property type="entry name" value="GspD/PilQ"/>
</dbReference>
<proteinExistence type="inferred from homology"/>
<evidence type="ECO:0000259" key="13">
    <source>
        <dbReference type="Pfam" id="PF00263"/>
    </source>
</evidence>
<feature type="compositionally biased region" description="Low complexity" evidence="11">
    <location>
        <begin position="660"/>
        <end position="670"/>
    </location>
</feature>
<dbReference type="RefSeq" id="WP_114694987.1">
    <property type="nucleotide sequence ID" value="NZ_QQOH01000002.1"/>
</dbReference>
<keyword evidence="4" id="KW-1134">Transmembrane beta strand</keyword>
<dbReference type="Proteomes" id="UP000253769">
    <property type="component" value="Unassembled WGS sequence"/>
</dbReference>
<protein>
    <submittedName>
        <fullName evidence="16">Type II secretion system protein GspD</fullName>
    </submittedName>
</protein>
<organism evidence="16 17">
    <name type="scientific">Motiliproteus coralliicola</name>
    <dbReference type="NCBI Taxonomy" id="2283196"/>
    <lineage>
        <taxon>Bacteria</taxon>
        <taxon>Pseudomonadati</taxon>
        <taxon>Pseudomonadota</taxon>
        <taxon>Gammaproteobacteria</taxon>
        <taxon>Oceanospirillales</taxon>
        <taxon>Oceanospirillaceae</taxon>
        <taxon>Motiliproteus</taxon>
    </lineage>
</organism>
<keyword evidence="7" id="KW-0653">Protein transport</keyword>
<keyword evidence="17" id="KW-1185">Reference proteome</keyword>
<keyword evidence="9" id="KW-0998">Cell outer membrane</keyword>
<evidence type="ECO:0000256" key="12">
    <source>
        <dbReference type="SAM" id="SignalP"/>
    </source>
</evidence>
<dbReference type="InterPro" id="IPR004845">
    <property type="entry name" value="T2SS_GspD_CS"/>
</dbReference>
<dbReference type="Pfam" id="PF21305">
    <property type="entry name" value="type_II_gspD_N0"/>
    <property type="match status" value="1"/>
</dbReference>
<evidence type="ECO:0000256" key="1">
    <source>
        <dbReference type="ARBA" id="ARBA00004442"/>
    </source>
</evidence>
<dbReference type="PANTHER" id="PTHR30332:SF24">
    <property type="entry name" value="SECRETIN GSPD-RELATED"/>
    <property type="match status" value="1"/>
</dbReference>
<evidence type="ECO:0000313" key="17">
    <source>
        <dbReference type="Proteomes" id="UP000253769"/>
    </source>
</evidence>
<evidence type="ECO:0000256" key="9">
    <source>
        <dbReference type="ARBA" id="ARBA00023237"/>
    </source>
</evidence>
<feature type="domain" description="NolW-like" evidence="14">
    <location>
        <begin position="192"/>
        <end position="264"/>
    </location>
</feature>
<comment type="subcellular location">
    <subcellularLocation>
        <location evidence="1 10">Cell outer membrane</location>
    </subcellularLocation>
</comment>
<evidence type="ECO:0000256" key="2">
    <source>
        <dbReference type="ARBA" id="ARBA00006980"/>
    </source>
</evidence>
<dbReference type="InterPro" id="IPR005644">
    <property type="entry name" value="NolW-like"/>
</dbReference>
<dbReference type="OrthoDB" id="9775455at2"/>
<dbReference type="GO" id="GO:0015627">
    <property type="term" value="C:type II protein secretion system complex"/>
    <property type="evidence" value="ECO:0007669"/>
    <property type="project" value="InterPro"/>
</dbReference>
<feature type="domain" description="NolW-like" evidence="14">
    <location>
        <begin position="268"/>
        <end position="345"/>
    </location>
</feature>
<dbReference type="PRINTS" id="PR00811">
    <property type="entry name" value="BCTERIALGSPD"/>
</dbReference>
<dbReference type="GO" id="GO:0015628">
    <property type="term" value="P:protein secretion by the type II secretion system"/>
    <property type="evidence" value="ECO:0007669"/>
    <property type="project" value="InterPro"/>
</dbReference>
<keyword evidence="8" id="KW-0472">Membrane</keyword>
<dbReference type="Gene3D" id="3.30.1370.120">
    <property type="match status" value="3"/>
</dbReference>
<dbReference type="AlphaFoldDB" id="A0A369WLL7"/>
<accession>A0A369WLL7</accession>
<evidence type="ECO:0000259" key="14">
    <source>
        <dbReference type="Pfam" id="PF03958"/>
    </source>
</evidence>
<evidence type="ECO:0000259" key="15">
    <source>
        <dbReference type="Pfam" id="PF21305"/>
    </source>
</evidence>
<dbReference type="PRINTS" id="PR01032">
    <property type="entry name" value="PHAGEIV"/>
</dbReference>
<reference evidence="16 17" key="1">
    <citation type="submission" date="2018-07" db="EMBL/GenBank/DDBJ databases">
        <title>Motiliproteus coralliicola sp. nov., a bacterium isolated from Coral.</title>
        <authorList>
            <person name="Wang G."/>
        </authorList>
    </citation>
    <scope>NUCLEOTIDE SEQUENCE [LARGE SCALE GENOMIC DNA]</scope>
    <source>
        <strain evidence="16 17">C34</strain>
    </source>
</reference>
<feature type="compositionally biased region" description="Basic and acidic residues" evidence="11">
    <location>
        <begin position="674"/>
        <end position="686"/>
    </location>
</feature>
<evidence type="ECO:0000256" key="5">
    <source>
        <dbReference type="ARBA" id="ARBA00022692"/>
    </source>
</evidence>
<evidence type="ECO:0000313" key="16">
    <source>
        <dbReference type="EMBL" id="RDE22361.1"/>
    </source>
</evidence>
<sequence>MKKYINKLAVISVLLMSMGFSSSLLAEAQSWTVNFKDTDIQELIRFVAQATEKTMIVDPKVKAKVQVISAKPVNREELYQLFLAMLEVHGFTAIEVGDVVRIIPMKSANTSPIPIVPDQALDPVNDVVTQVIQLENISATQLIPVLRPLVPQQAHLAAYGPSNAVIISDTTANISRIREIIRRIDHTAVEKTDVIKLEHASAEEVVRLLEQLQKRSVGTDGKPSSNPLVVVADKRTNSVFVTGDEMERLRIRSLLKHLDLPLQQNSNVRVIYLKYADAEQVASVLSKVVQSIDQKTAAEDKSRPSATKTTIEADKGTNSLIITADADVMQSLTPVIDRLDIRRAQVLVEAIIVEMADITGRDLGIQWLFYDRNSNLYGSSVGNRGLAGSLTPEVLLAEGEPSGDDDPRVDLLQALANTPGQVFGIGKLDDDFSFNVVINALHQNSDANILSTPTLLTMDNQQASIVVGQNVPFITGSFTSTGDSSSNPDNPFQTIERQNVGITLQVTPHINEGDSLVLEIVQEVSSLTGTGSVVNATDVITNERKIETQVLADNGQTIILGGLIQDDVQESEQKVPLLGDIPLVGRLFRNSSTSLSKTHLMVFLRSTIVRDSRTLAGATAEKYSYIRDQQLSKRDIAGETLDPESMPLLPAWKEQLERLQQLQQQSQLEPEANEGLHDVRQERVQE</sequence>
<comment type="similarity">
    <text evidence="2">Belongs to the bacterial secretin family. GSP D subfamily.</text>
</comment>
<evidence type="ECO:0000256" key="3">
    <source>
        <dbReference type="ARBA" id="ARBA00022448"/>
    </source>
</evidence>
<dbReference type="EMBL" id="QQOH01000002">
    <property type="protein sequence ID" value="RDE22361.1"/>
    <property type="molecule type" value="Genomic_DNA"/>
</dbReference>
<evidence type="ECO:0000256" key="4">
    <source>
        <dbReference type="ARBA" id="ARBA00022452"/>
    </source>
</evidence>
<feature type="domain" description="Type II/III secretion system secretin-like" evidence="13">
    <location>
        <begin position="440"/>
        <end position="610"/>
    </location>
</feature>
<dbReference type="NCBIfam" id="TIGR02517">
    <property type="entry name" value="type_II_gspD"/>
    <property type="match status" value="1"/>
</dbReference>
<dbReference type="Pfam" id="PF00263">
    <property type="entry name" value="Secretin"/>
    <property type="match status" value="1"/>
</dbReference>
<feature type="domain" description="NolW-like" evidence="14">
    <location>
        <begin position="129"/>
        <end position="185"/>
    </location>
</feature>
<dbReference type="InterPro" id="IPR049371">
    <property type="entry name" value="GspD-like_N0"/>
</dbReference>
<feature type="domain" description="GspD-like N0" evidence="15">
    <location>
        <begin position="33"/>
        <end position="102"/>
    </location>
</feature>
<keyword evidence="3 10" id="KW-0813">Transport</keyword>
<evidence type="ECO:0000256" key="11">
    <source>
        <dbReference type="SAM" id="MobiDB-lite"/>
    </source>
</evidence>
<dbReference type="InterPro" id="IPR038591">
    <property type="entry name" value="NolW-like_sf"/>
</dbReference>
<dbReference type="InterPro" id="IPR050810">
    <property type="entry name" value="Bact_Secretion_Sys_Channel"/>
</dbReference>
<dbReference type="PROSITE" id="PS00875">
    <property type="entry name" value="T2SP_D"/>
    <property type="match status" value="1"/>
</dbReference>
<keyword evidence="5" id="KW-0812">Transmembrane</keyword>
<dbReference type="Pfam" id="PF03958">
    <property type="entry name" value="Secretin_N"/>
    <property type="match status" value="3"/>
</dbReference>
<feature type="signal peptide" evidence="12">
    <location>
        <begin position="1"/>
        <end position="26"/>
    </location>
</feature>
<gene>
    <name evidence="16" type="primary">gspD</name>
    <name evidence="16" type="ORF">DV711_07055</name>
</gene>
<evidence type="ECO:0000256" key="8">
    <source>
        <dbReference type="ARBA" id="ARBA00023136"/>
    </source>
</evidence>
<name>A0A369WLL7_9GAMM</name>
<dbReference type="InterPro" id="IPR004846">
    <property type="entry name" value="T2SS/T3SS_dom"/>
</dbReference>
<dbReference type="PANTHER" id="PTHR30332">
    <property type="entry name" value="PROBABLE GENERAL SECRETION PATHWAY PROTEIN D"/>
    <property type="match status" value="1"/>
</dbReference>
<evidence type="ECO:0000256" key="7">
    <source>
        <dbReference type="ARBA" id="ARBA00022927"/>
    </source>
</evidence>
<evidence type="ECO:0000256" key="10">
    <source>
        <dbReference type="RuleBase" id="RU004004"/>
    </source>
</evidence>
<keyword evidence="6 12" id="KW-0732">Signal</keyword>
<dbReference type="InterPro" id="IPR013356">
    <property type="entry name" value="T2SS_GspD"/>
</dbReference>
<dbReference type="GO" id="GO:0009279">
    <property type="term" value="C:cell outer membrane"/>
    <property type="evidence" value="ECO:0007669"/>
    <property type="project" value="UniProtKB-SubCell"/>
</dbReference>
<comment type="caution">
    <text evidence="16">The sequence shown here is derived from an EMBL/GenBank/DDBJ whole genome shotgun (WGS) entry which is preliminary data.</text>
</comment>
<feature type="region of interest" description="Disordered" evidence="11">
    <location>
        <begin position="660"/>
        <end position="686"/>
    </location>
</feature>